<accession>A0A6V8H969</accession>
<dbReference type="InterPro" id="IPR019819">
    <property type="entry name" value="Carboxylesterase_B_CS"/>
</dbReference>
<evidence type="ECO:0000256" key="3">
    <source>
        <dbReference type="RuleBase" id="RU361235"/>
    </source>
</evidence>
<dbReference type="PROSITE" id="PS00122">
    <property type="entry name" value="CARBOXYLESTERASE_B_1"/>
    <property type="match status" value="1"/>
</dbReference>
<dbReference type="PANTHER" id="PTHR11559">
    <property type="entry name" value="CARBOXYLESTERASE"/>
    <property type="match status" value="1"/>
</dbReference>
<dbReference type="Proteomes" id="UP000053095">
    <property type="component" value="Unassembled WGS sequence"/>
</dbReference>
<sequence>MLIIWFQTLLTLCYCLPARSASNDSLPIVDLGYNIQRATSYNNIRYAAAPTGDLRFAAPVAPAWNRSYVQEGTYGPQCPQATYSVPNGPNAAGANLTQSEDCLFLDVIVPKAIFDRRSGPSRAPVLVWIHGGGFTNGAKNLYNPSGLLARGDNKAIFIAFNYRLGTLGFMSGPSFQSEGGLANTGLYDQRFALEWVQKYVEYFGGDPRRVTVFGESAGASSILHQITAFGGSQGSPPFSQALIQSPAFKPITGNSMKEASFQAYLSTLNCKNLTCAKQKSEVLIMAANVAAVGHNLSGPKVFGVATDGIIVPDLPGNLLQYKAFSHDVNLMTSHTSNEGLSFSVAVPTGTSFEALLASVYPEMAPSTLSYVSETLYPAPSPGTPYNSDSDRINLFLSESIVTANNYGLARAFNNSIYSYMLSIPPGQHGQDVFYTFYDGPNPYVTNSTVAIIMQKYINAFAITGKPEGKDLSIFPKYGSASMVMNMDSSGVSPVIDPAANERCEWWQDALYY</sequence>
<evidence type="ECO:0000256" key="2">
    <source>
        <dbReference type="ARBA" id="ARBA00022801"/>
    </source>
</evidence>
<gene>
    <name evidence="5" type="ORF">TCE0_033f08029</name>
</gene>
<dbReference type="GO" id="GO:0016787">
    <property type="term" value="F:hydrolase activity"/>
    <property type="evidence" value="ECO:0007669"/>
    <property type="project" value="UniProtKB-KW"/>
</dbReference>
<proteinExistence type="inferred from homology"/>
<dbReference type="InterPro" id="IPR002018">
    <property type="entry name" value="CarbesteraseB"/>
</dbReference>
<protein>
    <recommendedName>
        <fullName evidence="3">Carboxylic ester hydrolase</fullName>
        <ecNumber evidence="3">3.1.1.-</ecNumber>
    </recommendedName>
</protein>
<keyword evidence="6" id="KW-1185">Reference proteome</keyword>
<reference evidence="6" key="1">
    <citation type="journal article" date="2015" name="Genome Announc.">
        <title>Draft genome sequence of Talaromyces cellulolyticus strain Y-94, a source of lignocellulosic biomass-degrading enzymes.</title>
        <authorList>
            <person name="Fujii T."/>
            <person name="Koike H."/>
            <person name="Sawayama S."/>
            <person name="Yano S."/>
            <person name="Inoue H."/>
        </authorList>
    </citation>
    <scope>NUCLEOTIDE SEQUENCE [LARGE SCALE GENOMIC DNA]</scope>
    <source>
        <strain evidence="6">Y-94</strain>
    </source>
</reference>
<dbReference type="PROSITE" id="PS00941">
    <property type="entry name" value="CARBOXYLESTERASE_B_2"/>
    <property type="match status" value="1"/>
</dbReference>
<dbReference type="Gene3D" id="3.40.50.1820">
    <property type="entry name" value="alpha/beta hydrolase"/>
    <property type="match status" value="1"/>
</dbReference>
<dbReference type="AlphaFoldDB" id="A0A6V8H969"/>
<feature type="signal peptide" evidence="3">
    <location>
        <begin position="1"/>
        <end position="20"/>
    </location>
</feature>
<evidence type="ECO:0000256" key="1">
    <source>
        <dbReference type="ARBA" id="ARBA00005964"/>
    </source>
</evidence>
<evidence type="ECO:0000313" key="6">
    <source>
        <dbReference type="Proteomes" id="UP000053095"/>
    </source>
</evidence>
<dbReference type="EC" id="3.1.1.-" evidence="3"/>
<organism evidence="5 6">
    <name type="scientific">Talaromyces pinophilus</name>
    <name type="common">Penicillium pinophilum</name>
    <dbReference type="NCBI Taxonomy" id="128442"/>
    <lineage>
        <taxon>Eukaryota</taxon>
        <taxon>Fungi</taxon>
        <taxon>Dikarya</taxon>
        <taxon>Ascomycota</taxon>
        <taxon>Pezizomycotina</taxon>
        <taxon>Eurotiomycetes</taxon>
        <taxon>Eurotiomycetidae</taxon>
        <taxon>Eurotiales</taxon>
        <taxon>Trichocomaceae</taxon>
        <taxon>Talaromyces</taxon>
        <taxon>Talaromyces sect. Talaromyces</taxon>
    </lineage>
</organism>
<evidence type="ECO:0000313" key="5">
    <source>
        <dbReference type="EMBL" id="GAM37801.1"/>
    </source>
</evidence>
<dbReference type="Pfam" id="PF00135">
    <property type="entry name" value="COesterase"/>
    <property type="match status" value="1"/>
</dbReference>
<name>A0A6V8H969_TALPI</name>
<dbReference type="InterPro" id="IPR019826">
    <property type="entry name" value="Carboxylesterase_B_AS"/>
</dbReference>
<comment type="caution">
    <text evidence="5">The sequence shown here is derived from an EMBL/GenBank/DDBJ whole genome shotgun (WGS) entry which is preliminary data.</text>
</comment>
<dbReference type="EMBL" id="DF933829">
    <property type="protein sequence ID" value="GAM37801.1"/>
    <property type="molecule type" value="Genomic_DNA"/>
</dbReference>
<comment type="similarity">
    <text evidence="1 3">Belongs to the type-B carboxylesterase/lipase family.</text>
</comment>
<dbReference type="InterPro" id="IPR029058">
    <property type="entry name" value="AB_hydrolase_fold"/>
</dbReference>
<feature type="domain" description="Carboxylesterase type B" evidence="4">
    <location>
        <begin position="37"/>
        <end position="504"/>
    </location>
</feature>
<keyword evidence="2 3" id="KW-0378">Hydrolase</keyword>
<keyword evidence="3" id="KW-0732">Signal</keyword>
<dbReference type="InterPro" id="IPR050309">
    <property type="entry name" value="Type-B_Carboxylest/Lipase"/>
</dbReference>
<evidence type="ECO:0000259" key="4">
    <source>
        <dbReference type="Pfam" id="PF00135"/>
    </source>
</evidence>
<dbReference type="SUPFAM" id="SSF53474">
    <property type="entry name" value="alpha/beta-Hydrolases"/>
    <property type="match status" value="1"/>
</dbReference>
<feature type="chain" id="PRO_5028514674" description="Carboxylic ester hydrolase" evidence="3">
    <location>
        <begin position="21"/>
        <end position="512"/>
    </location>
</feature>